<keyword evidence="1 3" id="KW-0328">Glycosyltransferase</keyword>
<dbReference type="SUPFAM" id="SSF53756">
    <property type="entry name" value="UDP-Glycosyltransferase/glycogen phosphorylase"/>
    <property type="match status" value="1"/>
</dbReference>
<accession>A0A8K0CGW8</accession>
<comment type="pathway">
    <text evidence="3">Protein modification; protein glycosylation.</text>
</comment>
<dbReference type="InterPro" id="IPR027054">
    <property type="entry name" value="ALG2"/>
</dbReference>
<dbReference type="Pfam" id="PF00534">
    <property type="entry name" value="Glycos_transf_1"/>
    <property type="match status" value="1"/>
</dbReference>
<dbReference type="GO" id="GO:0004378">
    <property type="term" value="F:GDP-Man:Man(1)GlcNAc(2)-PP-Dol alpha-1,3-mannosyltransferase activity"/>
    <property type="evidence" value="ECO:0007669"/>
    <property type="project" value="UniProtKB-UniRule"/>
</dbReference>
<dbReference type="PANTHER" id="PTHR45918">
    <property type="entry name" value="ALPHA-1,3/1,6-MANNOSYLTRANSFERASE ALG2"/>
    <property type="match status" value="1"/>
</dbReference>
<evidence type="ECO:0000313" key="6">
    <source>
        <dbReference type="Proteomes" id="UP000801492"/>
    </source>
</evidence>
<dbReference type="EC" id="2.4.1.132" evidence="3"/>
<comment type="caution">
    <text evidence="5">The sequence shown here is derived from an EMBL/GenBank/DDBJ whole genome shotgun (WGS) entry which is preliminary data.</text>
</comment>
<evidence type="ECO:0000256" key="3">
    <source>
        <dbReference type="RuleBase" id="RU367136"/>
    </source>
</evidence>
<comment type="similarity">
    <text evidence="3">Belongs to the glycosyltransferase group 1 family.</text>
</comment>
<dbReference type="OrthoDB" id="448893at2759"/>
<organism evidence="5 6">
    <name type="scientific">Ignelater luminosus</name>
    <name type="common">Cucubano</name>
    <name type="synonym">Pyrophorus luminosus</name>
    <dbReference type="NCBI Taxonomy" id="2038154"/>
    <lineage>
        <taxon>Eukaryota</taxon>
        <taxon>Metazoa</taxon>
        <taxon>Ecdysozoa</taxon>
        <taxon>Arthropoda</taxon>
        <taxon>Hexapoda</taxon>
        <taxon>Insecta</taxon>
        <taxon>Pterygota</taxon>
        <taxon>Neoptera</taxon>
        <taxon>Endopterygota</taxon>
        <taxon>Coleoptera</taxon>
        <taxon>Polyphaga</taxon>
        <taxon>Elateriformia</taxon>
        <taxon>Elateroidea</taxon>
        <taxon>Elateridae</taxon>
        <taxon>Agrypninae</taxon>
        <taxon>Pyrophorini</taxon>
        <taxon>Ignelater</taxon>
    </lineage>
</organism>
<keyword evidence="2 3" id="KW-0808">Transferase</keyword>
<comment type="subcellular location">
    <subcellularLocation>
        <location evidence="3">Endoplasmic reticulum membrane</location>
        <topology evidence="3">Single-pass membrane protein</topology>
    </subcellularLocation>
</comment>
<gene>
    <name evidence="5" type="ORF">ILUMI_19035</name>
</gene>
<dbReference type="GO" id="GO:0102704">
    <property type="term" value="F:GDP-Man:Man(2)GlcNAc(2)-PP-Dol alpha-1,6-mannosyltransferase activity"/>
    <property type="evidence" value="ECO:0007669"/>
    <property type="project" value="UniProtKB-UniRule"/>
</dbReference>
<evidence type="ECO:0000313" key="5">
    <source>
        <dbReference type="EMBL" id="KAF2887139.1"/>
    </source>
</evidence>
<dbReference type="Proteomes" id="UP000801492">
    <property type="component" value="Unassembled WGS sequence"/>
</dbReference>
<dbReference type="GO" id="GO:0005789">
    <property type="term" value="C:endoplasmic reticulum membrane"/>
    <property type="evidence" value="ECO:0007669"/>
    <property type="project" value="UniProtKB-SubCell"/>
</dbReference>
<evidence type="ECO:0000259" key="4">
    <source>
        <dbReference type="Pfam" id="PF00534"/>
    </source>
</evidence>
<dbReference type="InterPro" id="IPR001296">
    <property type="entry name" value="Glyco_trans_1"/>
</dbReference>
<comment type="catalytic activity">
    <reaction evidence="3">
        <text>an alpha-D-Man-(1-&gt;3)-beta-D-Man-(1-&gt;4)-beta-D-GlcNAc-(1-&gt;4)-alpha-D-GlcNAc-diphospho-di-trans,poly-cis-dolichol + GDP-alpha-D-mannose = an alpha-D-Man-(1-&gt;3)-[alpha-D-Man-(1-&gt;6)]-beta-D-Man-(1-&gt;4)-beta-D-GlcNAc-(1-&gt;4)-alpha-D-GlcNAc-diphospho-di-trans,poly-cis-dolichol + GDP + H(+)</text>
        <dbReference type="Rhea" id="RHEA:29519"/>
        <dbReference type="Rhea" id="RHEA-COMP:19513"/>
        <dbReference type="Rhea" id="RHEA-COMP:19515"/>
        <dbReference type="ChEBI" id="CHEBI:15378"/>
        <dbReference type="ChEBI" id="CHEBI:57527"/>
        <dbReference type="ChEBI" id="CHEBI:58189"/>
        <dbReference type="ChEBI" id="CHEBI:132510"/>
        <dbReference type="ChEBI" id="CHEBI:132511"/>
        <dbReference type="EC" id="2.4.1.257"/>
    </reaction>
    <physiologicalReaction direction="left-to-right" evidence="3">
        <dbReference type="Rhea" id="RHEA:29520"/>
    </physiologicalReaction>
</comment>
<reference evidence="5" key="1">
    <citation type="submission" date="2019-08" db="EMBL/GenBank/DDBJ databases">
        <title>The genome of the North American firefly Photinus pyralis.</title>
        <authorList>
            <consortium name="Photinus pyralis genome working group"/>
            <person name="Fallon T.R."/>
            <person name="Sander Lower S.E."/>
            <person name="Weng J.-K."/>
        </authorList>
    </citation>
    <scope>NUCLEOTIDE SEQUENCE</scope>
    <source>
        <strain evidence="5">TRF0915ILg1</strain>
        <tissue evidence="5">Whole body</tissue>
    </source>
</reference>
<dbReference type="AlphaFoldDB" id="A0A8K0CGW8"/>
<comment type="function">
    <text evidence="3">Mannosylates Man(2)GlcNAc(2)-dolichol diphosphate and Man(1)GlcNAc(2)-dolichol diphosphate to form Man(3)GlcNAc(2)-dolichol diphosphate.</text>
</comment>
<name>A0A8K0CGW8_IGNLU</name>
<keyword evidence="6" id="KW-1185">Reference proteome</keyword>
<protein>
    <recommendedName>
        <fullName evidence="3">Alpha-1,3/1,6-mannosyltransferase ALG2</fullName>
        <ecNumber evidence="3">2.4.1.132</ecNumber>
        <ecNumber evidence="3">2.4.1.257</ecNumber>
    </recommendedName>
    <alternativeName>
        <fullName evidence="3">GDP-Man:Man(1)GlcNAc(2)-PP-Dol alpha-1,3-mannosyltransferase</fullName>
    </alternativeName>
</protein>
<dbReference type="EC" id="2.4.1.257" evidence="3"/>
<comment type="catalytic activity">
    <reaction evidence="3">
        <text>a beta-D-Man-(1-&gt;4)-beta-D-GlcNAc-(1-&gt;4)-alpha-D-GlcNAc-diphospho-di-trans,poly-cis-dolichol + GDP-alpha-D-mannose = an alpha-D-Man-(1-&gt;3)-beta-D-Man-(1-&gt;4)-beta-D-GlcNAc-(1-&gt;4)-alpha-D-GlcNAc-diphospho-di-trans,poly-cis-dolichol + GDP + H(+)</text>
        <dbReference type="Rhea" id="RHEA:29515"/>
        <dbReference type="Rhea" id="RHEA-COMP:19511"/>
        <dbReference type="Rhea" id="RHEA-COMP:19513"/>
        <dbReference type="ChEBI" id="CHEBI:15378"/>
        <dbReference type="ChEBI" id="CHEBI:57527"/>
        <dbReference type="ChEBI" id="CHEBI:58189"/>
        <dbReference type="ChEBI" id="CHEBI:58472"/>
        <dbReference type="ChEBI" id="CHEBI:132510"/>
        <dbReference type="EC" id="2.4.1.132"/>
    </reaction>
    <physiologicalReaction direction="left-to-right" evidence="3">
        <dbReference type="Rhea" id="RHEA:29516"/>
    </physiologicalReaction>
</comment>
<dbReference type="UniPathway" id="UPA00378"/>
<evidence type="ECO:0000256" key="2">
    <source>
        <dbReference type="ARBA" id="ARBA00022679"/>
    </source>
</evidence>
<dbReference type="Gene3D" id="3.40.50.2000">
    <property type="entry name" value="Glycogen Phosphorylase B"/>
    <property type="match status" value="2"/>
</dbReference>
<dbReference type="EMBL" id="VTPC01084967">
    <property type="protein sequence ID" value="KAF2887139.1"/>
    <property type="molecule type" value="Genomic_DNA"/>
</dbReference>
<proteinExistence type="inferred from homology"/>
<feature type="domain" description="Glycosyl transferase family 1" evidence="4">
    <location>
        <begin position="224"/>
        <end position="383"/>
    </location>
</feature>
<evidence type="ECO:0000256" key="1">
    <source>
        <dbReference type="ARBA" id="ARBA00022676"/>
    </source>
</evidence>
<sequence length="427" mass="49265">MSEETDQNSELTETKNDKHPVYHVVFMHSKFQQEYDDVYMMDLTHALEKRGHEVTIYTSGFNEDDYDIDCLRENVQIKFSGSWIPNSIFGLFGRTLERIKAIWMSLRLVLFPPKPVPKLVVLDIDAIALLILYFFGKHKTIYIHHFPELRASEFYHCSMHVTPDLITAKCINYANDIIVQTKGLFDVCRRTYPKLSVDPVILLPSYDTGLWLEDSIDVKRIIPDLPKDCVLFVAFGEYKKRTNFKLVLDALEHLFSFAENIIKQKIHVAIAGDYNDCSSSQNHHYYDLINKIKNKPYAAQITFLKQIPIIYQKTLIKECTALINPTRHDLYPGAILAAMSLSKPIITVNCGFAVDVMMHRLTGVLVEPDPYKFAKVMVKLALSKTLQHFLGDMSYSHFSAAYSFDRFTTKFNNLILKHLDPNYDPSK</sequence>
<dbReference type="PANTHER" id="PTHR45918:SF1">
    <property type="entry name" value="ALPHA-1,3_1,6-MANNOSYLTRANSFERASE ALG2"/>
    <property type="match status" value="1"/>
</dbReference>